<feature type="compositionally biased region" description="Polar residues" evidence="9">
    <location>
        <begin position="776"/>
        <end position="788"/>
    </location>
</feature>
<protein>
    <recommendedName>
        <fullName evidence="8">Diacylglycerol kinase</fullName>
        <shortName evidence="8">DAG kinase</shortName>
        <ecNumber evidence="8">2.7.1.107</ecNumber>
    </recommendedName>
</protein>
<evidence type="ECO:0000313" key="12">
    <source>
        <dbReference type="Proteomes" id="UP000318571"/>
    </source>
</evidence>
<dbReference type="Gene3D" id="1.25.40.20">
    <property type="entry name" value="Ankyrin repeat-containing domain"/>
    <property type="match status" value="1"/>
</dbReference>
<dbReference type="SMART" id="SM00046">
    <property type="entry name" value="DAGKc"/>
    <property type="match status" value="1"/>
</dbReference>
<feature type="region of interest" description="Disordered" evidence="9">
    <location>
        <begin position="932"/>
        <end position="952"/>
    </location>
</feature>
<proteinExistence type="inferred from homology"/>
<dbReference type="Pfam" id="PF12796">
    <property type="entry name" value="Ank_2"/>
    <property type="match status" value="1"/>
</dbReference>
<evidence type="ECO:0000256" key="6">
    <source>
        <dbReference type="ARBA" id="ARBA00022840"/>
    </source>
</evidence>
<evidence type="ECO:0000256" key="9">
    <source>
        <dbReference type="SAM" id="MobiDB-lite"/>
    </source>
</evidence>
<dbReference type="Pfam" id="PF00609">
    <property type="entry name" value="DAGK_acc"/>
    <property type="match status" value="1"/>
</dbReference>
<dbReference type="InterPro" id="IPR001206">
    <property type="entry name" value="Diacylglycerol_kinase_cat_dom"/>
</dbReference>
<keyword evidence="6 8" id="KW-0067">ATP-binding</keyword>
<evidence type="ECO:0000256" key="1">
    <source>
        <dbReference type="ARBA" id="ARBA00001383"/>
    </source>
</evidence>
<dbReference type="InterPro" id="IPR017438">
    <property type="entry name" value="ATP-NAD_kinase_N"/>
</dbReference>
<feature type="compositionally biased region" description="Basic and acidic residues" evidence="9">
    <location>
        <begin position="57"/>
        <end position="68"/>
    </location>
</feature>
<dbReference type="GO" id="GO:0005524">
    <property type="term" value="F:ATP binding"/>
    <property type="evidence" value="ECO:0007669"/>
    <property type="project" value="UniProtKB-KW"/>
</dbReference>
<comment type="catalytic activity">
    <reaction evidence="1 8">
        <text>a 1,2-diacyl-sn-glycerol + ATP = a 1,2-diacyl-sn-glycero-3-phosphate + ADP + H(+)</text>
        <dbReference type="Rhea" id="RHEA:10272"/>
        <dbReference type="ChEBI" id="CHEBI:15378"/>
        <dbReference type="ChEBI" id="CHEBI:17815"/>
        <dbReference type="ChEBI" id="CHEBI:30616"/>
        <dbReference type="ChEBI" id="CHEBI:58608"/>
        <dbReference type="ChEBI" id="CHEBI:456216"/>
        <dbReference type="EC" id="2.7.1.107"/>
    </reaction>
</comment>
<dbReference type="PANTHER" id="PTHR11255">
    <property type="entry name" value="DIACYLGLYCEROL KINASE"/>
    <property type="match status" value="1"/>
</dbReference>
<dbReference type="GO" id="GO:0005886">
    <property type="term" value="C:plasma membrane"/>
    <property type="evidence" value="ECO:0007669"/>
    <property type="project" value="TreeGrafter"/>
</dbReference>
<organism evidence="11 12">
    <name type="scientific">Tigriopus californicus</name>
    <name type="common">Marine copepod</name>
    <dbReference type="NCBI Taxonomy" id="6832"/>
    <lineage>
        <taxon>Eukaryota</taxon>
        <taxon>Metazoa</taxon>
        <taxon>Ecdysozoa</taxon>
        <taxon>Arthropoda</taxon>
        <taxon>Crustacea</taxon>
        <taxon>Multicrustacea</taxon>
        <taxon>Hexanauplia</taxon>
        <taxon>Copepoda</taxon>
        <taxon>Harpacticoida</taxon>
        <taxon>Harpacticidae</taxon>
        <taxon>Tigriopus</taxon>
    </lineage>
</organism>
<dbReference type="Gene3D" id="2.60.200.40">
    <property type="match status" value="1"/>
</dbReference>
<feature type="repeat" description="ANK" evidence="7">
    <location>
        <begin position="837"/>
        <end position="858"/>
    </location>
</feature>
<dbReference type="CDD" id="cd20855">
    <property type="entry name" value="C1_DGK_typeIV_rpt2"/>
    <property type="match status" value="1"/>
</dbReference>
<feature type="region of interest" description="Disordered" evidence="9">
    <location>
        <begin position="1"/>
        <end position="80"/>
    </location>
</feature>
<sequence length="952" mass="105586">MLSGPMGASSLVVDPDGGDAKDADEANHLTSKVPIEEERKSSPVPDEDQEDEEESDDSRHGGGHRKSDAGTSHPGFSADWSADASPRAHIFVPVTGSGRWKCVACRMVIPAGETNNLKEDELCRETFREGIRKYRENKSVDHHWVKRTNLKGKCKGCGKSFQGKLAFGSSKEVVGESCSWCKYSYHMKDQCQKDKSQDDFCCLGVHKSVIVPSTWILKVPRKGSFKSSLKNSPSKNRRRKAEASSPTAEEGLRPFCIKPIPDHKISPLLVFLNPKSGGNQGAKLMQKFQWLLNPRQVFDLTQGGPQPAIDMFRKVPNIKLLACGGDGTVGWLLSVLDKYQIDPLPAVGVLPLGTGNDLSRSLGWGGGYIDEPISKIISGLQMAEEEMMDRWQLKVTRNEYQSSDTRGKDALPLNVVNNYFSMGVDAHIALEFHEAREANPQKFSSRIRNKIYYGQAGGKDLLLRKWKDLSNDIEVICDGEDFTPKLRELRVHSVLFANIPSFGSGTHPWDPAKGTQQINDGRIEVIGLTTYQLPMLQGGLHGSCITQCRSAVIRTTKTISMQVDGEASRLNPATIELSFLNQVKMLTRRKGQGKSRITYADPDVALEITVSRILMRDYAAYHQDKDKLKDMSKPVGKIKTNSKADLSEVRDLIKKVLENNPGPNQQSFVQDWCFIDAVTAIRFFRIDRAQEGFHYLIDICDDSVVYLVLNDDEDSQLTAEEPLVIDSPIVAEAPPKPVLEEQENEIVSNHSESEKRDVFLEVNSNLPCPRNGQEPPRNTLSPKTQMPKSASPEPSPTIQQVLEKTTEGILKAARLGDLKMLRELHQEGYSLLSIDETGKTALHYGARFGNKEVVKYLIAQAPPSILDLVDNEKGQTALHKAASYKRRTISCMLVAAGASLLIKDNAELTPRQLAALAEDNELASYLESQEEFQREKAEGLVDGNSGDFETPV</sequence>
<dbReference type="Pfam" id="PF23578">
    <property type="entry name" value="DGKI"/>
    <property type="match status" value="1"/>
</dbReference>
<dbReference type="SUPFAM" id="SSF111331">
    <property type="entry name" value="NAD kinase/diacylglycerol kinase-like"/>
    <property type="match status" value="1"/>
</dbReference>
<evidence type="ECO:0000259" key="10">
    <source>
        <dbReference type="PROSITE" id="PS50146"/>
    </source>
</evidence>
<comment type="similarity">
    <text evidence="2 8">Belongs to the eukaryotic diacylglycerol kinase family.</text>
</comment>
<evidence type="ECO:0000256" key="2">
    <source>
        <dbReference type="ARBA" id="ARBA00009280"/>
    </source>
</evidence>
<feature type="compositionally biased region" description="Basic and acidic residues" evidence="9">
    <location>
        <begin position="18"/>
        <end position="27"/>
    </location>
</feature>
<dbReference type="InterPro" id="IPR000756">
    <property type="entry name" value="Diacylglycerol_kin_accessory"/>
</dbReference>
<dbReference type="Proteomes" id="UP000318571">
    <property type="component" value="Chromosome 2"/>
</dbReference>
<dbReference type="FunFam" id="1.25.40.20:FF:000204">
    <property type="entry name" value="Diacylglycerol kinase"/>
    <property type="match status" value="1"/>
</dbReference>
<dbReference type="GO" id="GO:0004143">
    <property type="term" value="F:ATP-dependent diacylglycerol kinase activity"/>
    <property type="evidence" value="ECO:0007669"/>
    <property type="project" value="UniProtKB-EC"/>
</dbReference>
<dbReference type="OMA" id="NMIDNDK"/>
<evidence type="ECO:0000256" key="5">
    <source>
        <dbReference type="ARBA" id="ARBA00022777"/>
    </source>
</evidence>
<keyword evidence="4 8" id="KW-0547">Nucleotide-binding</keyword>
<dbReference type="SMART" id="SM00248">
    <property type="entry name" value="ANK"/>
    <property type="match status" value="2"/>
</dbReference>
<dbReference type="GO" id="GO:0007200">
    <property type="term" value="P:phospholipase C-activating G protein-coupled receptor signaling pathway"/>
    <property type="evidence" value="ECO:0007669"/>
    <property type="project" value="InterPro"/>
</dbReference>
<dbReference type="InterPro" id="IPR036770">
    <property type="entry name" value="Ankyrin_rpt-contain_sf"/>
</dbReference>
<feature type="domain" description="DAGKc" evidence="10">
    <location>
        <begin position="263"/>
        <end position="398"/>
    </location>
</feature>
<feature type="compositionally biased region" description="Acidic residues" evidence="9">
    <location>
        <begin position="45"/>
        <end position="56"/>
    </location>
</feature>
<dbReference type="InterPro" id="IPR056383">
    <property type="entry name" value="DGKI-like_dom"/>
</dbReference>
<evidence type="ECO:0000256" key="8">
    <source>
        <dbReference type="RuleBase" id="RU361128"/>
    </source>
</evidence>
<dbReference type="STRING" id="6832.A0A553PAF4"/>
<dbReference type="InterPro" id="IPR037607">
    <property type="entry name" value="DGK"/>
</dbReference>
<comment type="caution">
    <text evidence="11">The sequence shown here is derived from an EMBL/GenBank/DDBJ whole genome shotgun (WGS) entry which is preliminary data.</text>
</comment>
<feature type="region of interest" description="Disordered" evidence="9">
    <location>
        <begin position="764"/>
        <end position="797"/>
    </location>
</feature>
<dbReference type="Gene3D" id="3.40.50.10330">
    <property type="entry name" value="Probable inorganic polyphosphate/atp-NAD kinase, domain 1"/>
    <property type="match status" value="1"/>
</dbReference>
<feature type="region of interest" description="Disordered" evidence="9">
    <location>
        <begin position="224"/>
        <end position="247"/>
    </location>
</feature>
<dbReference type="AlphaFoldDB" id="A0A553PAF4"/>
<keyword evidence="12" id="KW-1185">Reference proteome</keyword>
<dbReference type="EMBL" id="VCGU01000005">
    <property type="protein sequence ID" value="TRY74667.1"/>
    <property type="molecule type" value="Genomic_DNA"/>
</dbReference>
<evidence type="ECO:0000313" key="11">
    <source>
        <dbReference type="EMBL" id="TRY74667.1"/>
    </source>
</evidence>
<evidence type="ECO:0000256" key="3">
    <source>
        <dbReference type="ARBA" id="ARBA00022679"/>
    </source>
</evidence>
<dbReference type="PANTHER" id="PTHR11255:SF80">
    <property type="entry name" value="EYE-SPECIFIC DIACYLGLYCEROL KINASE"/>
    <property type="match status" value="1"/>
</dbReference>
<gene>
    <name evidence="11" type="ORF">TCAL_11921</name>
</gene>
<dbReference type="InterPro" id="IPR002110">
    <property type="entry name" value="Ankyrin_rpt"/>
</dbReference>
<evidence type="ECO:0000256" key="7">
    <source>
        <dbReference type="PROSITE-ProRule" id="PRU00023"/>
    </source>
</evidence>
<dbReference type="InterPro" id="IPR016064">
    <property type="entry name" value="NAD/diacylglycerol_kinase_sf"/>
</dbReference>
<evidence type="ECO:0000256" key="4">
    <source>
        <dbReference type="ARBA" id="ARBA00022741"/>
    </source>
</evidence>
<keyword evidence="3 8" id="KW-0808">Transferase</keyword>
<feature type="repeat" description="ANK" evidence="7">
    <location>
        <begin position="873"/>
        <end position="905"/>
    </location>
</feature>
<keyword evidence="5 8" id="KW-0418">Kinase</keyword>
<dbReference type="OrthoDB" id="242257at2759"/>
<dbReference type="SMART" id="SM00045">
    <property type="entry name" value="DAGKa"/>
    <property type="match status" value="1"/>
</dbReference>
<reference evidence="11 12" key="1">
    <citation type="journal article" date="2018" name="Nat. Ecol. Evol.">
        <title>Genomic signatures of mitonuclear coevolution across populations of Tigriopus californicus.</title>
        <authorList>
            <person name="Barreto F.S."/>
            <person name="Watson E.T."/>
            <person name="Lima T.G."/>
            <person name="Willett C.S."/>
            <person name="Edmands S."/>
            <person name="Li W."/>
            <person name="Burton R.S."/>
        </authorList>
    </citation>
    <scope>NUCLEOTIDE SEQUENCE [LARGE SCALE GENOMIC DNA]</scope>
    <source>
        <strain evidence="11 12">San Diego</strain>
    </source>
</reference>
<dbReference type="Pfam" id="PF00781">
    <property type="entry name" value="DAGK_cat"/>
    <property type="match status" value="1"/>
</dbReference>
<name>A0A553PAF4_TIGCA</name>
<keyword evidence="7" id="KW-0040">ANK repeat</keyword>
<dbReference type="SUPFAM" id="SSF48403">
    <property type="entry name" value="Ankyrin repeat"/>
    <property type="match status" value="1"/>
</dbReference>
<feature type="compositionally biased region" description="Polar residues" evidence="9">
    <location>
        <begin position="225"/>
        <end position="234"/>
    </location>
</feature>
<dbReference type="PROSITE" id="PS50088">
    <property type="entry name" value="ANK_REPEAT"/>
    <property type="match status" value="2"/>
</dbReference>
<dbReference type="PROSITE" id="PS50297">
    <property type="entry name" value="ANK_REP_REGION"/>
    <property type="match status" value="2"/>
</dbReference>
<dbReference type="PROSITE" id="PS50146">
    <property type="entry name" value="DAGK"/>
    <property type="match status" value="1"/>
</dbReference>
<dbReference type="EC" id="2.7.1.107" evidence="8"/>
<dbReference type="FunFam" id="2.60.200.40:FF:000012">
    <property type="entry name" value="Diacylglycerol kinase"/>
    <property type="match status" value="1"/>
</dbReference>
<accession>A0A553PAF4</accession>